<evidence type="ECO:0000313" key="2">
    <source>
        <dbReference type="EMBL" id="MCP1674301.1"/>
    </source>
</evidence>
<proteinExistence type="predicted"/>
<dbReference type="Proteomes" id="UP001205843">
    <property type="component" value="Unassembled WGS sequence"/>
</dbReference>
<protein>
    <recommendedName>
        <fullName evidence="1">HepT-like domain-containing protein</fullName>
    </recommendedName>
</protein>
<keyword evidence="3" id="KW-1185">Reference proteome</keyword>
<dbReference type="Pfam" id="PF20797">
    <property type="entry name" value="HepT-like_2"/>
    <property type="match status" value="1"/>
</dbReference>
<accession>A0AAE3KB68</accession>
<dbReference type="AlphaFoldDB" id="A0AAE3KB68"/>
<feature type="domain" description="HepT-like" evidence="1">
    <location>
        <begin position="1"/>
        <end position="67"/>
    </location>
</feature>
<evidence type="ECO:0000259" key="1">
    <source>
        <dbReference type="Pfam" id="PF20797"/>
    </source>
</evidence>
<comment type="caution">
    <text evidence="2">The sequence shown here is derived from an EMBL/GenBank/DDBJ whole genome shotgun (WGS) entry which is preliminary data.</text>
</comment>
<dbReference type="InterPro" id="IPR048769">
    <property type="entry name" value="HepT-like_dom"/>
</dbReference>
<sequence length="86" mass="9580">MARENPGVRPALLGPASFERWDALRGFRHRARHQYTNTLDMERLLELSDLASQAVRSLHRETTALASALDWLGEADPDDPDNVPGG</sequence>
<organism evidence="2 3">
    <name type="scientific">Natronocella acetinitrilica</name>
    <dbReference type="NCBI Taxonomy" id="414046"/>
    <lineage>
        <taxon>Bacteria</taxon>
        <taxon>Pseudomonadati</taxon>
        <taxon>Pseudomonadota</taxon>
        <taxon>Gammaproteobacteria</taxon>
        <taxon>Chromatiales</taxon>
        <taxon>Ectothiorhodospiraceae</taxon>
        <taxon>Natronocella</taxon>
    </lineage>
</organism>
<evidence type="ECO:0000313" key="3">
    <source>
        <dbReference type="Proteomes" id="UP001205843"/>
    </source>
</evidence>
<name>A0AAE3KB68_9GAMM</name>
<reference evidence="2" key="1">
    <citation type="submission" date="2022-03" db="EMBL/GenBank/DDBJ databases">
        <title>Genomic Encyclopedia of Type Strains, Phase III (KMG-III): the genomes of soil and plant-associated and newly described type strains.</title>
        <authorList>
            <person name="Whitman W."/>
        </authorList>
    </citation>
    <scope>NUCLEOTIDE SEQUENCE</scope>
    <source>
        <strain evidence="2">ANL 6-2</strain>
    </source>
</reference>
<gene>
    <name evidence="2" type="ORF">J2T57_001403</name>
</gene>
<dbReference type="EMBL" id="JALJXV010000003">
    <property type="protein sequence ID" value="MCP1674301.1"/>
    <property type="molecule type" value="Genomic_DNA"/>
</dbReference>